<dbReference type="AlphaFoldDB" id="A0A0F9GZJ2"/>
<protein>
    <submittedName>
        <fullName evidence="2">Uncharacterized protein</fullName>
    </submittedName>
</protein>
<feature type="coiled-coil region" evidence="1">
    <location>
        <begin position="17"/>
        <end position="79"/>
    </location>
</feature>
<keyword evidence="1" id="KW-0175">Coiled coil</keyword>
<evidence type="ECO:0000313" key="2">
    <source>
        <dbReference type="EMBL" id="KKL68497.1"/>
    </source>
</evidence>
<gene>
    <name evidence="2" type="ORF">LCGC14_2124370</name>
</gene>
<name>A0A0F9GZJ2_9ZZZZ</name>
<proteinExistence type="predicted"/>
<evidence type="ECO:0000256" key="1">
    <source>
        <dbReference type="SAM" id="Coils"/>
    </source>
</evidence>
<sequence>MEEEKVTVNEIEVIARKAHLEQELRAARSMVDALSGAVQDCDWWLEKLAAKEEEKKAELKQLAEAKAVEEAAKKNKRKRKK</sequence>
<accession>A0A0F9GZJ2</accession>
<organism evidence="2">
    <name type="scientific">marine sediment metagenome</name>
    <dbReference type="NCBI Taxonomy" id="412755"/>
    <lineage>
        <taxon>unclassified sequences</taxon>
        <taxon>metagenomes</taxon>
        <taxon>ecological metagenomes</taxon>
    </lineage>
</organism>
<comment type="caution">
    <text evidence="2">The sequence shown here is derived from an EMBL/GenBank/DDBJ whole genome shotgun (WGS) entry which is preliminary data.</text>
</comment>
<reference evidence="2" key="1">
    <citation type="journal article" date="2015" name="Nature">
        <title>Complex archaea that bridge the gap between prokaryotes and eukaryotes.</title>
        <authorList>
            <person name="Spang A."/>
            <person name="Saw J.H."/>
            <person name="Jorgensen S.L."/>
            <person name="Zaremba-Niedzwiedzka K."/>
            <person name="Martijn J."/>
            <person name="Lind A.E."/>
            <person name="van Eijk R."/>
            <person name="Schleper C."/>
            <person name="Guy L."/>
            <person name="Ettema T.J."/>
        </authorList>
    </citation>
    <scope>NUCLEOTIDE SEQUENCE</scope>
</reference>
<dbReference type="EMBL" id="LAZR01026512">
    <property type="protein sequence ID" value="KKL68497.1"/>
    <property type="molecule type" value="Genomic_DNA"/>
</dbReference>